<evidence type="ECO:0000313" key="3">
    <source>
        <dbReference type="EMBL" id="AXG10142.1"/>
    </source>
</evidence>
<dbReference type="KEGG" id="haj:DU500_10185"/>
<name>A0A345ED70_9EURY</name>
<evidence type="ECO:0000313" key="2">
    <source>
        <dbReference type="EMBL" id="AXG06768.1"/>
    </source>
</evidence>
<dbReference type="OrthoDB" id="96194at2157"/>
<proteinExistence type="predicted"/>
<accession>A0A345ED70</accession>
<evidence type="ECO:0000313" key="4">
    <source>
        <dbReference type="Proteomes" id="UP000252985"/>
    </source>
</evidence>
<dbReference type="PANTHER" id="PTHR34293:SF1">
    <property type="entry name" value="HTH-TYPE TRANSCRIPTIONAL REGULATOR TRMBL2"/>
    <property type="match status" value="1"/>
</dbReference>
<feature type="domain" description="Transcription regulator TrmB N-terminal" evidence="1">
    <location>
        <begin position="9"/>
        <end position="76"/>
    </location>
</feature>
<dbReference type="KEGG" id="haq:DU484_09935"/>
<gene>
    <name evidence="3" type="ORF">DU484_09935</name>
    <name evidence="2" type="ORF">DU500_10185</name>
</gene>
<dbReference type="EMBL" id="CP031148">
    <property type="protein sequence ID" value="AXG10142.1"/>
    <property type="molecule type" value="Genomic_DNA"/>
</dbReference>
<accession>A0A345E3J6</accession>
<dbReference type="Pfam" id="PF01978">
    <property type="entry name" value="TrmB"/>
    <property type="match status" value="1"/>
</dbReference>
<dbReference type="PANTHER" id="PTHR34293">
    <property type="entry name" value="HTH-TYPE TRANSCRIPTIONAL REGULATOR TRMBL2"/>
    <property type="match status" value="1"/>
</dbReference>
<dbReference type="Gene3D" id="1.10.10.10">
    <property type="entry name" value="Winged helix-like DNA-binding domain superfamily/Winged helix DNA-binding domain"/>
    <property type="match status" value="1"/>
</dbReference>
<evidence type="ECO:0000313" key="5">
    <source>
        <dbReference type="Proteomes" id="UP000253273"/>
    </source>
</evidence>
<reference evidence="3 4" key="1">
    <citation type="submission" date="2018-07" db="EMBL/GenBank/DDBJ databases">
        <title>Genome sequences of Haloplanus sp. CBA1112.</title>
        <authorList>
            <person name="Kim Y.B."/>
            <person name="Roh S.W."/>
        </authorList>
    </citation>
    <scope>NUCLEOTIDE SEQUENCE [LARGE SCALE GENOMIC DNA]</scope>
    <source>
        <strain evidence="3 4">CBA1112</strain>
    </source>
</reference>
<dbReference type="AlphaFoldDB" id="A0A345ED70"/>
<dbReference type="Proteomes" id="UP000252985">
    <property type="component" value="Chromosome"/>
</dbReference>
<dbReference type="InterPro" id="IPR036388">
    <property type="entry name" value="WH-like_DNA-bd_sf"/>
</dbReference>
<dbReference type="InterPro" id="IPR002831">
    <property type="entry name" value="Tscrpt_reg_TrmB_N"/>
</dbReference>
<sequence length="261" mass="29317">MSTQPELYLQEMGLSEYEAATYVGLLQGGTSTAKEVAERAGVPQSRVYDVLDSLNTKGFVVVQEGRPKKFGPVDPNQAVSQFRDFKRREHVRKLDEIQGLGEHFLDAVEGADYGREGDDEVDISWSYPNRHHILEKLERLGDDATEEILMITTPESFERIANHHAELLATKAAADVEIRALISDDRALDPSVRERTTELMAMRRVQDIRGRLYTYDGESILLAFKSPNDDGYVGISTTSPHLYATLSQLFELLWEDGDPVA</sequence>
<dbReference type="Proteomes" id="UP000253273">
    <property type="component" value="Chromosome"/>
</dbReference>
<evidence type="ECO:0000259" key="1">
    <source>
        <dbReference type="Pfam" id="PF01978"/>
    </source>
</evidence>
<dbReference type="InterPro" id="IPR051797">
    <property type="entry name" value="TrmB-like"/>
</dbReference>
<dbReference type="EMBL" id="CP031150">
    <property type="protein sequence ID" value="AXG06768.1"/>
    <property type="molecule type" value="Genomic_DNA"/>
</dbReference>
<keyword evidence="5" id="KW-1185">Reference proteome</keyword>
<dbReference type="GeneID" id="37287299"/>
<dbReference type="InterPro" id="IPR036390">
    <property type="entry name" value="WH_DNA-bd_sf"/>
</dbReference>
<dbReference type="RefSeq" id="WP_114585902.1">
    <property type="nucleotide sequence ID" value="NZ_CP031148.1"/>
</dbReference>
<dbReference type="SUPFAM" id="SSF46785">
    <property type="entry name" value="Winged helix' DNA-binding domain"/>
    <property type="match status" value="1"/>
</dbReference>
<protein>
    <submittedName>
        <fullName evidence="3">TrmB family transcriptional regulator</fullName>
    </submittedName>
</protein>
<reference evidence="2 5" key="2">
    <citation type="submission" date="2018-07" db="EMBL/GenBank/DDBJ databases">
        <title>Genome sequences of Haloplanus sp. CBA1113.</title>
        <authorList>
            <person name="Kim Y.B."/>
            <person name="Roh S.W."/>
        </authorList>
    </citation>
    <scope>NUCLEOTIDE SEQUENCE [LARGE SCALE GENOMIC DNA]</scope>
    <source>
        <strain evidence="2 5">CBA1113</strain>
    </source>
</reference>
<organism evidence="3 4">
    <name type="scientific">Haloplanus rubicundus</name>
    <dbReference type="NCBI Taxonomy" id="1547898"/>
    <lineage>
        <taxon>Archaea</taxon>
        <taxon>Methanobacteriati</taxon>
        <taxon>Methanobacteriota</taxon>
        <taxon>Stenosarchaea group</taxon>
        <taxon>Halobacteria</taxon>
        <taxon>Halobacteriales</taxon>
        <taxon>Haloferacaceae</taxon>
        <taxon>Haloplanus</taxon>
    </lineage>
</organism>